<comment type="pathway">
    <text evidence="3 11">Pyrimidine metabolism; UMP biosynthesis via de novo pathway; orotate from (S)-dihydroorotate (quinone route): step 1/1.</text>
</comment>
<feature type="binding site" evidence="11">
    <location>
        <position position="266"/>
    </location>
    <ligand>
        <name>FMN</name>
        <dbReference type="ChEBI" id="CHEBI:58210"/>
    </ligand>
</feature>
<protein>
    <recommendedName>
        <fullName evidence="11">Dihydroorotate dehydrogenase (quinone)</fullName>
        <ecNumber evidence="11">1.3.5.2</ecNumber>
    </recommendedName>
    <alternativeName>
        <fullName evidence="11">DHOdehase</fullName>
        <shortName evidence="11">DHOD</shortName>
        <shortName evidence="11">DHODase</shortName>
    </alternativeName>
    <alternativeName>
        <fullName evidence="11">Dihydroorotate oxidase</fullName>
    </alternativeName>
</protein>
<feature type="active site" description="Nucleophile" evidence="11">
    <location>
        <position position="173"/>
    </location>
</feature>
<feature type="binding site" evidence="11">
    <location>
        <position position="65"/>
    </location>
    <ligand>
        <name>substrate</name>
    </ligand>
</feature>
<feature type="binding site" evidence="11">
    <location>
        <position position="175"/>
    </location>
    <ligand>
        <name>substrate</name>
    </ligand>
</feature>
<dbReference type="AlphaFoldDB" id="A0A2M6U550"/>
<feature type="binding site" evidence="11">
    <location>
        <begin position="243"/>
        <end position="244"/>
    </location>
    <ligand>
        <name>substrate</name>
    </ligand>
</feature>
<name>A0A2M6U550_9BRAD</name>
<dbReference type="InterPro" id="IPR050074">
    <property type="entry name" value="DHO_dehydrogenase"/>
</dbReference>
<keyword evidence="11" id="KW-1003">Cell membrane</keyword>
<evidence type="ECO:0000256" key="8">
    <source>
        <dbReference type="ARBA" id="ARBA00023002"/>
    </source>
</evidence>
<evidence type="ECO:0000256" key="11">
    <source>
        <dbReference type="HAMAP-Rule" id="MF_00225"/>
    </source>
</evidence>
<keyword evidence="8 11" id="KW-0560">Oxidoreductase</keyword>
<proteinExistence type="inferred from homology"/>
<comment type="caution">
    <text evidence="13">The sequence shown here is derived from an EMBL/GenBank/DDBJ whole genome shotgun (WGS) entry which is preliminary data.</text>
</comment>
<dbReference type="Proteomes" id="UP000228930">
    <property type="component" value="Unassembled WGS sequence"/>
</dbReference>
<comment type="subunit">
    <text evidence="11">Monomer.</text>
</comment>
<dbReference type="GO" id="GO:0106430">
    <property type="term" value="F:dihydroorotate dehydrogenase (quinone) activity"/>
    <property type="evidence" value="ECO:0007669"/>
    <property type="project" value="UniProtKB-EC"/>
</dbReference>
<dbReference type="Gene3D" id="3.20.20.70">
    <property type="entry name" value="Aldolase class I"/>
    <property type="match status" value="1"/>
</dbReference>
<dbReference type="EMBL" id="LFJC01000003">
    <property type="protein sequence ID" value="PIS99687.1"/>
    <property type="molecule type" value="Genomic_DNA"/>
</dbReference>
<dbReference type="NCBIfam" id="TIGR01036">
    <property type="entry name" value="pyrD_sub2"/>
    <property type="match status" value="1"/>
</dbReference>
<dbReference type="GO" id="GO:0005886">
    <property type="term" value="C:plasma membrane"/>
    <property type="evidence" value="ECO:0007669"/>
    <property type="project" value="UniProtKB-SubCell"/>
</dbReference>
<dbReference type="GO" id="GO:0044205">
    <property type="term" value="P:'de novo' UMP biosynthetic process"/>
    <property type="evidence" value="ECO:0007669"/>
    <property type="project" value="UniProtKB-UniRule"/>
</dbReference>
<accession>A0A2M6U550</accession>
<evidence type="ECO:0000256" key="5">
    <source>
        <dbReference type="ARBA" id="ARBA00022630"/>
    </source>
</evidence>
<feature type="binding site" evidence="11">
    <location>
        <begin position="61"/>
        <end position="65"/>
    </location>
    <ligand>
        <name>FMN</name>
        <dbReference type="ChEBI" id="CHEBI:58210"/>
    </ligand>
</feature>
<comment type="catalytic activity">
    <reaction evidence="10 11">
        <text>(S)-dihydroorotate + a quinone = orotate + a quinol</text>
        <dbReference type="Rhea" id="RHEA:30187"/>
        <dbReference type="ChEBI" id="CHEBI:24646"/>
        <dbReference type="ChEBI" id="CHEBI:30839"/>
        <dbReference type="ChEBI" id="CHEBI:30864"/>
        <dbReference type="ChEBI" id="CHEBI:132124"/>
        <dbReference type="EC" id="1.3.5.2"/>
    </reaction>
</comment>
<feature type="binding site" evidence="11">
    <location>
        <position position="242"/>
    </location>
    <ligand>
        <name>FMN</name>
        <dbReference type="ChEBI" id="CHEBI:58210"/>
    </ligand>
</feature>
<evidence type="ECO:0000256" key="10">
    <source>
        <dbReference type="ARBA" id="ARBA00048639"/>
    </source>
</evidence>
<evidence type="ECO:0000313" key="14">
    <source>
        <dbReference type="Proteomes" id="UP000228930"/>
    </source>
</evidence>
<dbReference type="HAMAP" id="MF_00225">
    <property type="entry name" value="DHO_dh_type2"/>
    <property type="match status" value="1"/>
</dbReference>
<feature type="binding site" evidence="11">
    <location>
        <begin position="110"/>
        <end position="114"/>
    </location>
    <ligand>
        <name>substrate</name>
    </ligand>
</feature>
<dbReference type="PANTHER" id="PTHR48109">
    <property type="entry name" value="DIHYDROOROTATE DEHYDROGENASE (QUINONE), MITOCHONDRIAL-RELATED"/>
    <property type="match status" value="1"/>
</dbReference>
<comment type="subcellular location">
    <subcellularLocation>
        <location evidence="11">Cell membrane</location>
        <topology evidence="11">Peripheral membrane protein</topology>
    </subcellularLocation>
    <subcellularLocation>
        <location evidence="2">Membrane</location>
    </subcellularLocation>
</comment>
<dbReference type="EC" id="1.3.5.2" evidence="11"/>
<dbReference type="RefSeq" id="WP_100174902.1">
    <property type="nucleotide sequence ID" value="NZ_LFJC01000003.1"/>
</dbReference>
<dbReference type="GO" id="GO:0006207">
    <property type="term" value="P:'de novo' pyrimidine nucleobase biosynthetic process"/>
    <property type="evidence" value="ECO:0007669"/>
    <property type="project" value="UniProtKB-UniRule"/>
</dbReference>
<dbReference type="InterPro" id="IPR005719">
    <property type="entry name" value="Dihydroorotate_DH_2"/>
</dbReference>
<evidence type="ECO:0000256" key="1">
    <source>
        <dbReference type="ARBA" id="ARBA00003125"/>
    </source>
</evidence>
<dbReference type="NCBIfam" id="NF003645">
    <property type="entry name" value="PRK05286.1-2"/>
    <property type="match status" value="1"/>
</dbReference>
<keyword evidence="7 11" id="KW-0665">Pyrimidine biosynthesis</keyword>
<dbReference type="InterPro" id="IPR005720">
    <property type="entry name" value="Dihydroorotate_DH_cat"/>
</dbReference>
<evidence type="ECO:0000256" key="6">
    <source>
        <dbReference type="ARBA" id="ARBA00022643"/>
    </source>
</evidence>
<feature type="binding site" evidence="11">
    <location>
        <position position="170"/>
    </location>
    <ligand>
        <name>FMN</name>
        <dbReference type="ChEBI" id="CHEBI:58210"/>
    </ligand>
</feature>
<dbReference type="PANTHER" id="PTHR48109:SF4">
    <property type="entry name" value="DIHYDROOROTATE DEHYDROGENASE (QUINONE), MITOCHONDRIAL"/>
    <property type="match status" value="1"/>
</dbReference>
<keyword evidence="5 11" id="KW-0285">Flavoprotein</keyword>
<comment type="similarity">
    <text evidence="4 11">Belongs to the dihydroorotate dehydrogenase family. Type 2 subfamily.</text>
</comment>
<gene>
    <name evidence="11" type="primary">pyrD</name>
    <name evidence="13" type="ORF">TSA1_02110</name>
</gene>
<reference evidence="13 14" key="1">
    <citation type="submission" date="2015-06" db="EMBL/GenBank/DDBJ databases">
        <title>Comparative genome analysis of nirS-carrying Bradyrhizobium sp. strains.</title>
        <authorList>
            <person name="Ishii S."/>
            <person name="Jang J."/>
            <person name="Nishizawa T."/>
            <person name="Senoo K."/>
        </authorList>
    </citation>
    <scope>NUCLEOTIDE SEQUENCE [LARGE SCALE GENOMIC DNA]</scope>
    <source>
        <strain evidence="13 14">TSA1</strain>
    </source>
</reference>
<feature type="binding site" evidence="11">
    <location>
        <position position="139"/>
    </location>
    <ligand>
        <name>FMN</name>
        <dbReference type="ChEBI" id="CHEBI:58210"/>
    </ligand>
</feature>
<organism evidence="13 14">
    <name type="scientific">Bradyrhizobium nitroreducens</name>
    <dbReference type="NCBI Taxonomy" id="709803"/>
    <lineage>
        <taxon>Bacteria</taxon>
        <taxon>Pseudomonadati</taxon>
        <taxon>Pseudomonadota</taxon>
        <taxon>Alphaproteobacteria</taxon>
        <taxon>Hyphomicrobiales</taxon>
        <taxon>Nitrobacteraceae</taxon>
        <taxon>Bradyrhizobium</taxon>
    </lineage>
</organism>
<keyword evidence="14" id="KW-1185">Reference proteome</keyword>
<evidence type="ECO:0000313" key="13">
    <source>
        <dbReference type="EMBL" id="PIS99687.1"/>
    </source>
</evidence>
<feature type="binding site" evidence="11">
    <location>
        <position position="295"/>
    </location>
    <ligand>
        <name>FMN</name>
        <dbReference type="ChEBI" id="CHEBI:58210"/>
    </ligand>
</feature>
<dbReference type="GO" id="GO:0005737">
    <property type="term" value="C:cytoplasm"/>
    <property type="evidence" value="ECO:0007669"/>
    <property type="project" value="InterPro"/>
</dbReference>
<feature type="binding site" evidence="11">
    <location>
        <position position="170"/>
    </location>
    <ligand>
        <name>substrate</name>
    </ligand>
</feature>
<feature type="binding site" evidence="11">
    <location>
        <position position="85"/>
    </location>
    <ligand>
        <name>FMN</name>
        <dbReference type="ChEBI" id="CHEBI:58210"/>
    </ligand>
</feature>
<dbReference type="NCBIfam" id="NF003652">
    <property type="entry name" value="PRK05286.2-5"/>
    <property type="match status" value="1"/>
</dbReference>
<sequence>MIRAFDAFSLPVLRWLDPEDAHRLAIQGLRFLPPIKPRTDDPKLAMRAFGLNFPNPIGMAAGFDKSAEVPDALLRLGFGFVEIGSVTPKPQAGNPRPRLFRLERDEAIINRMGFNNDGADVALRRLAARAQHGGIVGVNVGANKDSLDRVADYVKLIETFAPVASYFTVNVSSPNTPGLRNLQEGALLDDLLARVIDARERVRQKAGDTPVLLKIAPDLSLAQLDDVVQVARSRRVDGMIVSNTTISRPSTLREEMRAKEQGGLSGRPLFRLSTRMVAETYVRVEGAFPLIGVGGVDSGGAALTKIRAGASLIQLYSSLVYKGLGLVDEIKRDLTSTLLRTGRDSLSEIVGADAATLTAEDWPGT</sequence>
<feature type="binding site" evidence="11">
    <location>
        <begin position="316"/>
        <end position="317"/>
    </location>
    <ligand>
        <name>FMN</name>
        <dbReference type="ChEBI" id="CHEBI:58210"/>
    </ligand>
</feature>
<feature type="binding site" evidence="11">
    <location>
        <position position="214"/>
    </location>
    <ligand>
        <name>FMN</name>
        <dbReference type="ChEBI" id="CHEBI:58210"/>
    </ligand>
</feature>
<evidence type="ECO:0000256" key="7">
    <source>
        <dbReference type="ARBA" id="ARBA00022975"/>
    </source>
</evidence>
<feature type="domain" description="Dihydroorotate dehydrogenase catalytic" evidence="12">
    <location>
        <begin position="44"/>
        <end position="338"/>
    </location>
</feature>
<dbReference type="PROSITE" id="PS00912">
    <property type="entry name" value="DHODEHASE_2"/>
    <property type="match status" value="1"/>
</dbReference>
<comment type="function">
    <text evidence="1 11">Catalyzes the conversion of dihydroorotate to orotate with quinone as electron acceptor.</text>
</comment>
<keyword evidence="6 11" id="KW-0288">FMN</keyword>
<evidence type="ECO:0000256" key="3">
    <source>
        <dbReference type="ARBA" id="ARBA00005161"/>
    </source>
</evidence>
<dbReference type="CDD" id="cd04738">
    <property type="entry name" value="DHOD_2_like"/>
    <property type="match status" value="1"/>
</dbReference>
<evidence type="ECO:0000256" key="2">
    <source>
        <dbReference type="ARBA" id="ARBA00004370"/>
    </source>
</evidence>
<dbReference type="InterPro" id="IPR013785">
    <property type="entry name" value="Aldolase_TIM"/>
</dbReference>
<dbReference type="UniPathway" id="UPA00070">
    <property type="reaction ID" value="UER00946"/>
</dbReference>
<dbReference type="SUPFAM" id="SSF51395">
    <property type="entry name" value="FMN-linked oxidoreductases"/>
    <property type="match status" value="1"/>
</dbReference>
<comment type="cofactor">
    <cofactor evidence="11">
        <name>FMN</name>
        <dbReference type="ChEBI" id="CHEBI:58210"/>
    </cofactor>
    <text evidence="11">Binds 1 FMN per subunit.</text>
</comment>
<evidence type="ECO:0000259" key="12">
    <source>
        <dbReference type="Pfam" id="PF01180"/>
    </source>
</evidence>
<dbReference type="InterPro" id="IPR001295">
    <property type="entry name" value="Dihydroorotate_DH_CS"/>
</dbReference>
<evidence type="ECO:0000256" key="9">
    <source>
        <dbReference type="ARBA" id="ARBA00023136"/>
    </source>
</evidence>
<dbReference type="PROSITE" id="PS00911">
    <property type="entry name" value="DHODEHASE_1"/>
    <property type="match status" value="1"/>
</dbReference>
<dbReference type="Pfam" id="PF01180">
    <property type="entry name" value="DHO_dh"/>
    <property type="match status" value="1"/>
</dbReference>
<evidence type="ECO:0000256" key="4">
    <source>
        <dbReference type="ARBA" id="ARBA00005359"/>
    </source>
</evidence>
<keyword evidence="9 11" id="KW-0472">Membrane</keyword>